<evidence type="ECO:0000256" key="1">
    <source>
        <dbReference type="ARBA" id="ARBA00004222"/>
    </source>
</evidence>
<dbReference type="InterPro" id="IPR036691">
    <property type="entry name" value="Endo/exonu/phosph_ase_sf"/>
</dbReference>
<comment type="similarity">
    <text evidence="5">Belongs to the beta type-B retroviral polymerase family. HERV class-II K(HML-2) pol subfamily.</text>
</comment>
<dbReference type="InterPro" id="IPR000477">
    <property type="entry name" value="RT_dom"/>
</dbReference>
<evidence type="ECO:0000256" key="11">
    <source>
        <dbReference type="ARBA" id="ARBA00023034"/>
    </source>
</evidence>
<evidence type="ECO:0000256" key="9">
    <source>
        <dbReference type="ARBA" id="ARBA00022490"/>
    </source>
</evidence>
<accession>A0AAE0VA96</accession>
<comment type="caution">
    <text evidence="14">The sequence shown here is derived from an EMBL/GenBank/DDBJ whole genome shotgun (WGS) entry which is preliminary data.</text>
</comment>
<keyword evidence="11" id="KW-0333">Golgi apparatus</keyword>
<feature type="region of interest" description="Disordered" evidence="12">
    <location>
        <begin position="1073"/>
        <end position="1095"/>
    </location>
</feature>
<comment type="similarity">
    <text evidence="4">Belongs to the Rab3-GAP catalytic subunit family.</text>
</comment>
<evidence type="ECO:0000259" key="13">
    <source>
        <dbReference type="PROSITE" id="PS50878"/>
    </source>
</evidence>
<feature type="compositionally biased region" description="Basic and acidic residues" evidence="12">
    <location>
        <begin position="2144"/>
        <end position="2156"/>
    </location>
</feature>
<evidence type="ECO:0000256" key="5">
    <source>
        <dbReference type="ARBA" id="ARBA00010879"/>
    </source>
</evidence>
<dbReference type="InterPro" id="IPR043502">
    <property type="entry name" value="DNA/RNA_pol_sf"/>
</dbReference>
<evidence type="ECO:0000256" key="10">
    <source>
        <dbReference type="ARBA" id="ARBA00022824"/>
    </source>
</evidence>
<sequence>MAADNDPESEVFEITDFTTASEWERFVSRVEEVLNDWKLIGSNVGKPPEKGEYTSGTWEEKSCEINFADFKFSITHHYLKQECPESEGKEDDEEGEQTLLKNAGKASQVRLKSDHVLFPDAFPLAMQDLLCMNNDFPPRAHCLVRWYGVREFVVISPGANCEAIISESKCNLLLSSVSIALGNTGWKEVFADQVRSSEMWTPRNLKLGFHAPSHKVLECKPIVTSDQAYHRGVICKLDNAVRGMCSEEVLSGMARLGARKCRSLGAAMELLQPFGGHSQAPDQLLRSGLLVNASLQQVFQDVLQVDPGDLFCVLCSAHWWRMRAVFCAVLIIRASQVPLFVQIQQKWRKMYAGECQGPGVRTDFEMVHLRKVPSQYNHLSGLLDIFKAKIGCPLTPLPPINIAIRFTYILQDWQQYSWPQQPPEEVFVEEVFVEEVFVEEVFVEEVFVEEVFVEEVFVEEVFVEEVFVEEVFVEEVFVEEVLVEEVLVEEVLVEEVLKRRGLVEEVLKRRGLVEEVLKRRGLVEEVLKRRGLVEEVLKRRGLVEEVLKRRGLVEEVLKRRGLVEEVLKRRGLVEEVLKRRGLVEEVLVEEVLVEEVLVEEVLVEEVLKRRGLVEEVLKRRGLVEEVLKRRGLVEEVLVEEVLVEEVLKRRGLVEEVLKRRGLVEEVLKRRGLVEEVLKRRGLVEEVLKRRGLVEEVLVEEVLVEEVLVEEVLRKFWEGRGLGRGSFGKEGGWVEEVLKEGGWVEEVLKRRGLVEEVLKRRGLVEEVLKRRGLVEEVLKRRGLVEEVLKRRGLVEEVLKRRGLVEEVLKRRGLVEEVLKRRGLVEEVLKRRGLVEEVLKRRGLVEEVLKRRGLVEEVLKRRGLVEEVLKRRGLVEEVLKEGDFDALLAGEVGGVEFGKLPFGACEDPISELHLATTWPQLTEGIVVDNDVYSWRLSGLGRVFFQLTSSLLSDLDPLQAPHWSVRVRKADNPQCLLGDFLLEFLKLCSRKETTDEILGRSSAEEEGKENSDISQALSKLTEPTAVPIPKLSVSNMVHSARKRIRQHRRNDQSPLNNDVLNSIVLYLFPDTGLDKSNSNEAKAPPSNPGGKSEQDKESEDYNLFSTLKSAPWDCLTYRLALCVCLVNFYHGGVKAVAHLWQEFVLEMRNCWENNYLIYGKGIRRKTLPNLTMRIVNTLNFIPDRSSPGLTTTAIGAVDLQGAGGNWATVGRRSRGGKGRELADVMERRKVDILCVQETRWKGSKARSIGAGFKLFYYGVDSKRNGVGVVLKEEFVRNVLEVGCELEEKERFWIDLDEVIESIPTGERVVIGADFNGHVGEGNRGDEEVMVKFGVKERNLEGQTVVDFVKRMDMAVVNTYFQKREEHRVTYKSGGRRTQKKRSEIEKKTKWWKLKKEECCEEFRQKLRQALGGQVVLPDDWETTAEVIRETGRKVLGVSSGRRKEDKETWWWNEEVQDSVQRKRLAKKKWDMDRTEENRQVYKELQRRVKREVSDAKQKAYDELYTRLDTREGEKDLYRLARQRDRDGKDVQQVRVIKDRDGRVLTSEESVQRRWKEYFEELMNEENEREKSRRDLEKAYDRVPREELWYCMRKSGVAEKYVRVVQDMYERSRTVVRCAVGQTEEFKMEVGLHQGSALSPFLFAIVMDQLSEKVRQESPWTMMFADDIVICSESREQVEENLERWRFALERRGMKVSRSKTEYMCVNEREGSGTVRLQARIKGKVYRTVVRLAMLYGLETVSLRKRQESELEVAELKMLRLPAGPPDLRCCLLHQKLQMLNCCIEHKKARDSARKEAAGENGLTVPQASPGKARDSWSDSEDEFFECLSDAEDMKDVPADGVKGAGGKIKPEGRLQPHGKLTLLNSNEPLYIPVTQEPAPMTEDVLEEQSEVLAKLGTSAEGAHLRARMQSACLLSDMESFKAANPGCSLEDFVRWYSPRDYVEEEVSDDAGGKVVQGSLSARMKIPGNMWVEAWESAKATPARRQRRLFDDTKEAERVLHYLAVQKPSDLTRHLLPCIVHAAILKVKEEEVVEDIPSVRKIIPQVISHASKLLRHPSPDFKKLEDTINQITMLEATIARARSLRAKFGLGKGEKGEDTEDLELFVSSLLEEPEVAVIGAGRGPAGSIIHKLFVSAQRAAPLAPLEEEAGRVGGPDERKPAGGGVPDFPPPAGREILLRTCVPRPAPYSKSLPQRLFCVLVREDFRLAGAFSSDTSFF</sequence>
<gene>
    <name evidence="14" type="ORF">QTP70_031862</name>
</gene>
<dbReference type="Gene3D" id="3.30.70.270">
    <property type="match status" value="1"/>
</dbReference>
<evidence type="ECO:0000313" key="14">
    <source>
        <dbReference type="EMBL" id="KAK3543958.1"/>
    </source>
</evidence>
<dbReference type="InterPro" id="IPR045698">
    <property type="entry name" value="Rab3GAP1_C"/>
</dbReference>
<evidence type="ECO:0000256" key="4">
    <source>
        <dbReference type="ARBA" id="ARBA00008856"/>
    </source>
</evidence>
<evidence type="ECO:0000256" key="12">
    <source>
        <dbReference type="SAM" id="MobiDB-lite"/>
    </source>
</evidence>
<keyword evidence="10" id="KW-0256">Endoplasmic reticulum</keyword>
<dbReference type="PANTHER" id="PTHR21422">
    <property type="entry name" value="RAB3 GTPASE-ACTIVATING PROTEIN CATALYTIC SUBUNIT"/>
    <property type="match status" value="1"/>
</dbReference>
<evidence type="ECO:0000256" key="6">
    <source>
        <dbReference type="ARBA" id="ARBA00012180"/>
    </source>
</evidence>
<keyword evidence="8" id="KW-0343">GTPase activation</keyword>
<dbReference type="EC" id="3.1.26.4" evidence="6"/>
<name>A0AAE0VA96_9TELE</name>
<dbReference type="GO" id="GO:0005794">
    <property type="term" value="C:Golgi apparatus"/>
    <property type="evidence" value="ECO:0007669"/>
    <property type="project" value="UniProtKB-SubCell"/>
</dbReference>
<feature type="domain" description="Reverse transcriptase" evidence="13">
    <location>
        <begin position="1498"/>
        <end position="1722"/>
    </location>
</feature>
<comment type="subcellular location">
    <subcellularLocation>
        <location evidence="3">Cytoplasm</location>
    </subcellularLocation>
    <subcellularLocation>
        <location evidence="2">Endoplasmic reticulum</location>
    </subcellularLocation>
    <subcellularLocation>
        <location evidence="1">Golgi apparatus</location>
        <location evidence="1">cis-Golgi network</location>
    </subcellularLocation>
</comment>
<feature type="region of interest" description="Disordered" evidence="12">
    <location>
        <begin position="2142"/>
        <end position="2165"/>
    </location>
</feature>
<evidence type="ECO:0000256" key="8">
    <source>
        <dbReference type="ARBA" id="ARBA00022468"/>
    </source>
</evidence>
<dbReference type="GO" id="GO:0005096">
    <property type="term" value="F:GTPase activator activity"/>
    <property type="evidence" value="ECO:0007669"/>
    <property type="project" value="UniProtKB-KW"/>
</dbReference>
<dbReference type="Pfam" id="PF00078">
    <property type="entry name" value="RVT_1"/>
    <property type="match status" value="1"/>
</dbReference>
<dbReference type="Pfam" id="PF19533">
    <property type="entry name" value="Rab3-GAP_cat_C"/>
    <property type="match status" value="1"/>
</dbReference>
<dbReference type="SUPFAM" id="SSF56672">
    <property type="entry name" value="DNA/RNA polymerases"/>
    <property type="match status" value="1"/>
</dbReference>
<dbReference type="PROSITE" id="PS50878">
    <property type="entry name" value="RT_POL"/>
    <property type="match status" value="1"/>
</dbReference>
<evidence type="ECO:0000256" key="2">
    <source>
        <dbReference type="ARBA" id="ARBA00004240"/>
    </source>
</evidence>
<organism evidence="14 15">
    <name type="scientific">Hemibagrus guttatus</name>
    <dbReference type="NCBI Taxonomy" id="175788"/>
    <lineage>
        <taxon>Eukaryota</taxon>
        <taxon>Metazoa</taxon>
        <taxon>Chordata</taxon>
        <taxon>Craniata</taxon>
        <taxon>Vertebrata</taxon>
        <taxon>Euteleostomi</taxon>
        <taxon>Actinopterygii</taxon>
        <taxon>Neopterygii</taxon>
        <taxon>Teleostei</taxon>
        <taxon>Ostariophysi</taxon>
        <taxon>Siluriformes</taxon>
        <taxon>Bagridae</taxon>
        <taxon>Hemibagrus</taxon>
    </lineage>
</organism>
<evidence type="ECO:0000256" key="3">
    <source>
        <dbReference type="ARBA" id="ARBA00004496"/>
    </source>
</evidence>
<dbReference type="InterPro" id="IPR045700">
    <property type="entry name" value="Rab3GAP1"/>
</dbReference>
<keyword evidence="15" id="KW-1185">Reference proteome</keyword>
<dbReference type="Pfam" id="PF13890">
    <property type="entry name" value="Rab3-GTPase_cat"/>
    <property type="match status" value="1"/>
</dbReference>
<proteinExistence type="inferred from homology"/>
<protein>
    <recommendedName>
        <fullName evidence="7">Rab3 GTPase-activating protein catalytic subunit</fullName>
        <ecNumber evidence="6">3.1.26.4</ecNumber>
    </recommendedName>
</protein>
<dbReference type="GO" id="GO:0004523">
    <property type="term" value="F:RNA-DNA hybrid ribonuclease activity"/>
    <property type="evidence" value="ECO:0007669"/>
    <property type="project" value="UniProtKB-EC"/>
</dbReference>
<dbReference type="PANTHER" id="PTHR21422:SF9">
    <property type="entry name" value="RAB3 GTPASE-ACTIVATING PROTEIN CATALYTIC SUBUNIT"/>
    <property type="match status" value="1"/>
</dbReference>
<dbReference type="GO" id="GO:0005783">
    <property type="term" value="C:endoplasmic reticulum"/>
    <property type="evidence" value="ECO:0007669"/>
    <property type="project" value="UniProtKB-SubCell"/>
</dbReference>
<dbReference type="SUPFAM" id="SSF56219">
    <property type="entry name" value="DNase I-like"/>
    <property type="match status" value="1"/>
</dbReference>
<dbReference type="EMBL" id="JAUCMX010000006">
    <property type="protein sequence ID" value="KAK3543958.1"/>
    <property type="molecule type" value="Genomic_DNA"/>
</dbReference>
<evidence type="ECO:0000256" key="7">
    <source>
        <dbReference type="ARBA" id="ARBA00015817"/>
    </source>
</evidence>
<dbReference type="Pfam" id="PF03372">
    <property type="entry name" value="Exo_endo_phos"/>
    <property type="match status" value="1"/>
</dbReference>
<reference evidence="14" key="1">
    <citation type="submission" date="2023-06" db="EMBL/GenBank/DDBJ databases">
        <title>Male Hemibagrus guttatus genome.</title>
        <authorList>
            <person name="Bian C."/>
        </authorList>
    </citation>
    <scope>NUCLEOTIDE SEQUENCE</scope>
    <source>
        <strain evidence="14">Male_cb2023</strain>
        <tissue evidence="14">Muscle</tissue>
    </source>
</reference>
<dbReference type="InterPro" id="IPR043128">
    <property type="entry name" value="Rev_trsase/Diguanyl_cyclase"/>
</dbReference>
<dbReference type="Gene3D" id="3.60.10.10">
    <property type="entry name" value="Endonuclease/exonuclease/phosphatase"/>
    <property type="match status" value="1"/>
</dbReference>
<dbReference type="InterPro" id="IPR005135">
    <property type="entry name" value="Endo/exonuclease/phosphatase"/>
</dbReference>
<evidence type="ECO:0000313" key="15">
    <source>
        <dbReference type="Proteomes" id="UP001274896"/>
    </source>
</evidence>
<feature type="region of interest" description="Disordered" evidence="12">
    <location>
        <begin position="1790"/>
        <end position="1814"/>
    </location>
</feature>
<keyword evidence="9" id="KW-0963">Cytoplasm</keyword>
<dbReference type="Proteomes" id="UP001274896">
    <property type="component" value="Unassembled WGS sequence"/>
</dbReference>
<dbReference type="InterPro" id="IPR026147">
    <property type="entry name" value="Rab3GAP1_conserved"/>
</dbReference>